<organism evidence="8">
    <name type="scientific">Physcomitrium patens</name>
    <name type="common">Spreading-leaved earth moss</name>
    <name type="synonym">Physcomitrella patens</name>
    <dbReference type="NCBI Taxonomy" id="3218"/>
    <lineage>
        <taxon>Eukaryota</taxon>
        <taxon>Viridiplantae</taxon>
        <taxon>Streptophyta</taxon>
        <taxon>Embryophyta</taxon>
        <taxon>Bryophyta</taxon>
        <taxon>Bryophytina</taxon>
        <taxon>Bryopsida</taxon>
        <taxon>Funariidae</taxon>
        <taxon>Funariales</taxon>
        <taxon>Funariaceae</taxon>
        <taxon>Physcomitrium</taxon>
    </lineage>
</organism>
<name>A9SPU0_PHYPA</name>
<evidence type="ECO:0000313" key="8">
    <source>
        <dbReference type="EMBL" id="PNR25971.1"/>
    </source>
</evidence>
<dbReference type="GO" id="GO:0005737">
    <property type="term" value="C:cytoplasm"/>
    <property type="evidence" value="ECO:0000318"/>
    <property type="project" value="GO_Central"/>
</dbReference>
<dbReference type="EMBL" id="ABEU02000004">
    <property type="protein sequence ID" value="PNR56071.1"/>
    <property type="molecule type" value="Genomic_DNA"/>
</dbReference>
<proteinExistence type="inferred from homology"/>
<dbReference type="OMA" id="KKCNNLN"/>
<dbReference type="PROSITE" id="PS00392">
    <property type="entry name" value="DDC_GAD_HDC_YDC"/>
    <property type="match status" value="1"/>
</dbReference>
<dbReference type="Pfam" id="PF00282">
    <property type="entry name" value="Pyridoxal_deC"/>
    <property type="match status" value="1"/>
</dbReference>
<evidence type="ECO:0008006" key="12">
    <source>
        <dbReference type="Google" id="ProtNLM"/>
    </source>
</evidence>
<dbReference type="eggNOG" id="KOG0628">
    <property type="taxonomic scope" value="Eukaryota"/>
</dbReference>
<evidence type="ECO:0000256" key="7">
    <source>
        <dbReference type="RuleBase" id="RU000382"/>
    </source>
</evidence>
<evidence type="ECO:0000313" key="11">
    <source>
        <dbReference type="Proteomes" id="UP000006727"/>
    </source>
</evidence>
<dbReference type="EMBL" id="ABEU02000277">
    <property type="protein sequence ID" value="PNR25971.1"/>
    <property type="molecule type" value="Genomic_DNA"/>
</dbReference>
<protein>
    <recommendedName>
        <fullName evidence="12">Aromatic-L-amino-acid decarboxylase</fullName>
    </recommendedName>
</protein>
<evidence type="ECO:0000256" key="3">
    <source>
        <dbReference type="ARBA" id="ARBA00022793"/>
    </source>
</evidence>
<evidence type="ECO:0000256" key="5">
    <source>
        <dbReference type="ARBA" id="ARBA00023239"/>
    </source>
</evidence>
<dbReference type="GeneID" id="112281945"/>
<keyword evidence="3" id="KW-0210">Decarboxylase</keyword>
<feature type="modified residue" description="N6-(pyridoxal phosphate)lysine" evidence="6">
    <location>
        <position position="319"/>
    </location>
</feature>
<keyword evidence="4 6" id="KW-0663">Pyridoxal phosphate</keyword>
<evidence type="ECO:0000256" key="2">
    <source>
        <dbReference type="ARBA" id="ARBA00009533"/>
    </source>
</evidence>
<dbReference type="STRING" id="3218.A9SPU0"/>
<dbReference type="OrthoDB" id="639767at2759"/>
<dbReference type="PANTHER" id="PTHR11999:SF70">
    <property type="entry name" value="MIP05841P"/>
    <property type="match status" value="1"/>
</dbReference>
<dbReference type="GO" id="GO:0016831">
    <property type="term" value="F:carboxy-lyase activity"/>
    <property type="evidence" value="ECO:0000318"/>
    <property type="project" value="GO_Central"/>
</dbReference>
<evidence type="ECO:0000256" key="4">
    <source>
        <dbReference type="ARBA" id="ARBA00022898"/>
    </source>
</evidence>
<dbReference type="Gene3D" id="1.20.1340.10">
    <property type="entry name" value="dopa decarboxylase, N-terminal domain"/>
    <property type="match status" value="1"/>
</dbReference>
<dbReference type="AlphaFoldDB" id="A9SPU0"/>
<gene>
    <name evidence="10" type="primary">LOC112281945</name>
    <name evidence="9" type="ORF">PHYPA_006968</name>
    <name evidence="8" type="ORF">PHYPA_031258</name>
</gene>
<dbReference type="FunFam" id="1.20.1340.10:FF:000001">
    <property type="entry name" value="Histidine decarboxylase"/>
    <property type="match status" value="1"/>
</dbReference>
<dbReference type="Gene3D" id="3.40.640.10">
    <property type="entry name" value="Type I PLP-dependent aspartate aminotransferase-like (Major domain)"/>
    <property type="match status" value="1"/>
</dbReference>
<evidence type="ECO:0000313" key="9">
    <source>
        <dbReference type="EMBL" id="PNR56071.1"/>
    </source>
</evidence>
<dbReference type="PaxDb" id="3218-PP1S102_49V6.1"/>
<dbReference type="EnsemblPlants" id="Pp3c4_30950V3.1">
    <property type="protein sequence ID" value="Pp3c4_30950V3.1"/>
    <property type="gene ID" value="Pp3c4_30950"/>
</dbReference>
<dbReference type="InterPro" id="IPR010977">
    <property type="entry name" value="Aromatic_deC"/>
</dbReference>
<evidence type="ECO:0000256" key="6">
    <source>
        <dbReference type="PIRSR" id="PIRSR602129-50"/>
    </source>
</evidence>
<dbReference type="Gramene" id="Pp3c4_30950V3.2">
    <property type="protein sequence ID" value="Pp3c4_30950V3.2"/>
    <property type="gene ID" value="Pp3c4_30950"/>
</dbReference>
<evidence type="ECO:0000256" key="1">
    <source>
        <dbReference type="ARBA" id="ARBA00001933"/>
    </source>
</evidence>
<reference evidence="8 11" key="2">
    <citation type="journal article" date="2018" name="Plant J.">
        <title>The Physcomitrella patens chromosome-scale assembly reveals moss genome structure and evolution.</title>
        <authorList>
            <person name="Lang D."/>
            <person name="Ullrich K.K."/>
            <person name="Murat F."/>
            <person name="Fuchs J."/>
            <person name="Jenkins J."/>
            <person name="Haas F.B."/>
            <person name="Piednoel M."/>
            <person name="Gundlach H."/>
            <person name="Van Bel M."/>
            <person name="Meyberg R."/>
            <person name="Vives C."/>
            <person name="Morata J."/>
            <person name="Symeonidi A."/>
            <person name="Hiss M."/>
            <person name="Muchero W."/>
            <person name="Kamisugi Y."/>
            <person name="Saleh O."/>
            <person name="Blanc G."/>
            <person name="Decker E.L."/>
            <person name="van Gessel N."/>
            <person name="Grimwood J."/>
            <person name="Hayes R.D."/>
            <person name="Graham S.W."/>
            <person name="Gunter L.E."/>
            <person name="McDaniel S.F."/>
            <person name="Hoernstein S.N.W."/>
            <person name="Larsson A."/>
            <person name="Li F.W."/>
            <person name="Perroud P.F."/>
            <person name="Phillips J."/>
            <person name="Ranjan P."/>
            <person name="Rokshar D.S."/>
            <person name="Rothfels C.J."/>
            <person name="Schneider L."/>
            <person name="Shu S."/>
            <person name="Stevenson D.W."/>
            <person name="Thummler F."/>
            <person name="Tillich M."/>
            <person name="Villarreal Aguilar J.C."/>
            <person name="Widiez T."/>
            <person name="Wong G.K."/>
            <person name="Wymore A."/>
            <person name="Zhang Y."/>
            <person name="Zimmer A.D."/>
            <person name="Quatrano R.S."/>
            <person name="Mayer K.F.X."/>
            <person name="Goodstein D."/>
            <person name="Casacuberta J.M."/>
            <person name="Vandepoele K."/>
            <person name="Reski R."/>
            <person name="Cuming A.C."/>
            <person name="Tuskan G.A."/>
            <person name="Maumus F."/>
            <person name="Salse J."/>
            <person name="Schmutz J."/>
            <person name="Rensing S.A."/>
        </authorList>
    </citation>
    <scope>NUCLEOTIDE SEQUENCE [LARGE SCALE GENOMIC DNA]</scope>
    <source>
        <strain evidence="10 11">cv. Gransden 2004</strain>
    </source>
</reference>
<keyword evidence="5 7" id="KW-0456">Lyase</keyword>
<dbReference type="GO" id="GO:0006520">
    <property type="term" value="P:amino acid metabolic process"/>
    <property type="evidence" value="ECO:0007669"/>
    <property type="project" value="InterPro"/>
</dbReference>
<dbReference type="InterPro" id="IPR015421">
    <property type="entry name" value="PyrdxlP-dep_Trfase_major"/>
</dbReference>
<evidence type="ECO:0000313" key="10">
    <source>
        <dbReference type="EnsemblPlants" id="Pp3c4_30950V3.1"/>
    </source>
</evidence>
<dbReference type="HOGENOM" id="CLU_011856_3_1_1"/>
<dbReference type="GO" id="GO:0019752">
    <property type="term" value="P:carboxylic acid metabolic process"/>
    <property type="evidence" value="ECO:0007669"/>
    <property type="project" value="InterPro"/>
</dbReference>
<dbReference type="InterPro" id="IPR015422">
    <property type="entry name" value="PyrdxlP-dep_Trfase_small"/>
</dbReference>
<dbReference type="RefSeq" id="XP_024374779.1">
    <property type="nucleotide sequence ID" value="XM_024519011.2"/>
</dbReference>
<sequence length="500" mass="55370">MGRLAPARSVVTKPLDGEEFRAMGHQMVDFIADYFRDLETYPVQSQVQPGYLKKLLPESAPQDQDSLEDIFYDMHSKIFPGITHWQSPSFFAYYPSQTSTASILGEMLSASLSVVGFSWITSPAATELEIIVMDWLAKMLQLPSEFLSTGNGGGVIQGTACEAILVVMLAARKRAIARAAAEQGISEAEALGKLTVYTSDQAHACVNKASQLAGIATKNLRLIHADASTNYAVCADKVAKCVAADKAAGLIPFFLVGVIGTTSSAAVDPLSDLGDIAQEHSLWYHIDGAYAGNVCICPEYRPLLNGVEKADSFDMNLHKWFLTNFDCSCLWVKDRSPLLAALTTNPEYLRNKQSEANAVVDFKDWQIPLSRRFRALKLWMVLRMHGSDFLQTYLRSHCEQAKHFETLVRADSRFELMSQRIFSLVCFRVKPAAGDKDNGYTLNKKLVEALNTGGDIMLTHTTLEGVYTIRFAIGAARTEMRHIVAAWKEIQRQTSKLLKC</sequence>
<dbReference type="PANTHER" id="PTHR11999">
    <property type="entry name" value="GROUP II PYRIDOXAL-5-PHOSPHATE DECARBOXYLASE"/>
    <property type="match status" value="1"/>
</dbReference>
<dbReference type="InterPro" id="IPR015424">
    <property type="entry name" value="PyrdxlP-dep_Trfase"/>
</dbReference>
<dbReference type="GO" id="GO:0030170">
    <property type="term" value="F:pyridoxal phosphate binding"/>
    <property type="evidence" value="ECO:0007669"/>
    <property type="project" value="InterPro"/>
</dbReference>
<dbReference type="InterPro" id="IPR021115">
    <property type="entry name" value="Pyridoxal-P_BS"/>
</dbReference>
<dbReference type="Gramene" id="Pp3c4_30950V3.1">
    <property type="protein sequence ID" value="Pp3c4_30950V3.1"/>
    <property type="gene ID" value="Pp3c4_30950"/>
</dbReference>
<comment type="similarity">
    <text evidence="2 7">Belongs to the group II decarboxylase family.</text>
</comment>
<accession>A9SPU0</accession>
<keyword evidence="11" id="KW-1185">Reference proteome</keyword>
<reference evidence="8 11" key="1">
    <citation type="journal article" date="2008" name="Science">
        <title>The Physcomitrella genome reveals evolutionary insights into the conquest of land by plants.</title>
        <authorList>
            <person name="Rensing S."/>
            <person name="Lang D."/>
            <person name="Zimmer A."/>
            <person name="Terry A."/>
            <person name="Salamov A."/>
            <person name="Shapiro H."/>
            <person name="Nishiyama T."/>
            <person name="Perroud P.-F."/>
            <person name="Lindquist E."/>
            <person name="Kamisugi Y."/>
            <person name="Tanahashi T."/>
            <person name="Sakakibara K."/>
            <person name="Fujita T."/>
            <person name="Oishi K."/>
            <person name="Shin-I T."/>
            <person name="Kuroki Y."/>
            <person name="Toyoda A."/>
            <person name="Suzuki Y."/>
            <person name="Hashimoto A."/>
            <person name="Yamaguchi K."/>
            <person name="Sugano A."/>
            <person name="Kohara Y."/>
            <person name="Fujiyama A."/>
            <person name="Anterola A."/>
            <person name="Aoki S."/>
            <person name="Ashton N."/>
            <person name="Barbazuk W.B."/>
            <person name="Barker E."/>
            <person name="Bennetzen J."/>
            <person name="Bezanilla M."/>
            <person name="Blankenship R."/>
            <person name="Cho S.H."/>
            <person name="Dutcher S."/>
            <person name="Estelle M."/>
            <person name="Fawcett J.A."/>
            <person name="Gundlach H."/>
            <person name="Hanada K."/>
            <person name="Heyl A."/>
            <person name="Hicks K.A."/>
            <person name="Hugh J."/>
            <person name="Lohr M."/>
            <person name="Mayer K."/>
            <person name="Melkozernov A."/>
            <person name="Murata T."/>
            <person name="Nelson D."/>
            <person name="Pils B."/>
            <person name="Prigge M."/>
            <person name="Reiss B."/>
            <person name="Renner T."/>
            <person name="Rombauts S."/>
            <person name="Rushton P."/>
            <person name="Sanderfoot A."/>
            <person name="Schween G."/>
            <person name="Shiu S.-H."/>
            <person name="Stueber K."/>
            <person name="Theodoulou F.L."/>
            <person name="Tu H."/>
            <person name="Van de Peer Y."/>
            <person name="Verrier P.J."/>
            <person name="Waters E."/>
            <person name="Wood A."/>
            <person name="Yang L."/>
            <person name="Cove D."/>
            <person name="Cuming A."/>
            <person name="Hasebe M."/>
            <person name="Lucas S."/>
            <person name="Mishler D.B."/>
            <person name="Reski R."/>
            <person name="Grigoriev I."/>
            <person name="Quatrano R.S."/>
            <person name="Boore J.L."/>
        </authorList>
    </citation>
    <scope>NUCLEOTIDE SEQUENCE [LARGE SCALE GENOMIC DNA]</scope>
    <source>
        <strain evidence="10 11">cv. Gransden 2004</strain>
    </source>
</reference>
<reference evidence="10" key="3">
    <citation type="submission" date="2020-12" db="UniProtKB">
        <authorList>
            <consortium name="EnsemblPlants"/>
        </authorList>
    </citation>
    <scope>IDENTIFICATION</scope>
</reference>
<dbReference type="FunFam" id="3.40.640.10:FF:000025">
    <property type="entry name" value="Histidine decarboxylase"/>
    <property type="match status" value="1"/>
</dbReference>
<comment type="cofactor">
    <cofactor evidence="1 6 7">
        <name>pyridoxal 5'-phosphate</name>
        <dbReference type="ChEBI" id="CHEBI:597326"/>
    </cofactor>
</comment>
<dbReference type="Gene3D" id="3.90.1150.10">
    <property type="entry name" value="Aspartate Aminotransferase, domain 1"/>
    <property type="match status" value="1"/>
</dbReference>
<dbReference type="Proteomes" id="UP000006727">
    <property type="component" value="Chromosome 4"/>
</dbReference>
<dbReference type="EnsemblPlants" id="Pp3c4_30950V3.2">
    <property type="protein sequence ID" value="Pp3c4_30950V3.2"/>
    <property type="gene ID" value="Pp3c4_30950"/>
</dbReference>
<dbReference type="InterPro" id="IPR002129">
    <property type="entry name" value="PyrdxlP-dep_de-COase"/>
</dbReference>
<dbReference type="PRINTS" id="PR00800">
    <property type="entry name" value="YHDCRBOXLASE"/>
</dbReference>
<dbReference type="SUPFAM" id="SSF53383">
    <property type="entry name" value="PLP-dependent transferases"/>
    <property type="match status" value="1"/>
</dbReference>